<proteinExistence type="predicted"/>
<evidence type="ECO:0000313" key="4">
    <source>
        <dbReference type="Proteomes" id="UP000822688"/>
    </source>
</evidence>
<evidence type="ECO:0000313" key="3">
    <source>
        <dbReference type="EMBL" id="KAG0589737.1"/>
    </source>
</evidence>
<protein>
    <submittedName>
        <fullName evidence="2">Uncharacterized protein</fullName>
    </submittedName>
</protein>
<keyword evidence="4" id="KW-1185">Reference proteome</keyword>
<feature type="non-terminal residue" evidence="2">
    <location>
        <position position="124"/>
    </location>
</feature>
<dbReference type="EMBL" id="CM026421">
    <property type="protein sequence ID" value="KAG0589737.1"/>
    <property type="molecule type" value="Genomic_DNA"/>
</dbReference>
<name>A0A8T0J4D9_CERPU</name>
<evidence type="ECO:0000256" key="1">
    <source>
        <dbReference type="SAM" id="MobiDB-lite"/>
    </source>
</evidence>
<comment type="caution">
    <text evidence="2">The sequence shown here is derived from an EMBL/GenBank/DDBJ whole genome shotgun (WGS) entry which is preliminary data.</text>
</comment>
<feature type="compositionally biased region" description="Polar residues" evidence="1">
    <location>
        <begin position="45"/>
        <end position="55"/>
    </location>
</feature>
<reference evidence="2" key="1">
    <citation type="submission" date="2020-06" db="EMBL/GenBank/DDBJ databases">
        <title>WGS assembly of Ceratodon purpureus strain R40.</title>
        <authorList>
            <person name="Carey S.B."/>
            <person name="Jenkins J."/>
            <person name="Shu S."/>
            <person name="Lovell J.T."/>
            <person name="Sreedasyam A."/>
            <person name="Maumus F."/>
            <person name="Tiley G.P."/>
            <person name="Fernandez-Pozo N."/>
            <person name="Barry K."/>
            <person name="Chen C."/>
            <person name="Wang M."/>
            <person name="Lipzen A."/>
            <person name="Daum C."/>
            <person name="Saski C.A."/>
            <person name="Payton A.C."/>
            <person name="Mcbreen J.C."/>
            <person name="Conrad R.E."/>
            <person name="Kollar L.M."/>
            <person name="Olsson S."/>
            <person name="Huttunen S."/>
            <person name="Landis J.B."/>
            <person name="Wickett N.J."/>
            <person name="Johnson M.G."/>
            <person name="Rensing S.A."/>
            <person name="Grimwood J."/>
            <person name="Schmutz J."/>
            <person name="Mcdaniel S.F."/>
        </authorList>
    </citation>
    <scope>NUCLEOTIDE SEQUENCE</scope>
    <source>
        <strain evidence="2">R40</strain>
    </source>
</reference>
<feature type="compositionally biased region" description="Basic residues" evidence="1">
    <location>
        <begin position="97"/>
        <end position="106"/>
    </location>
</feature>
<dbReference type="AlphaFoldDB" id="A0A8T0J4D9"/>
<dbReference type="Proteomes" id="UP000822688">
    <property type="component" value="Chromosome 1"/>
</dbReference>
<sequence>MPILTSYLVTLSPPEDHKSTTKKCRSQFTDPKFSTYESCVRTSKPLPSNLTTTKYRPSLFPARSTDPATGSWSEQQHDATPATPRPTEVTAQYQKPYLHKFLHSKTLHPERNTPLLKTNKPVAN</sequence>
<gene>
    <name evidence="2" type="ORF">KC19_1G043100</name>
    <name evidence="3" type="ORF">KC19_1G043600</name>
</gene>
<accession>A0A8T0J4D9</accession>
<dbReference type="EMBL" id="CM026421">
    <property type="protein sequence ID" value="KAG0589731.1"/>
    <property type="molecule type" value="Genomic_DNA"/>
</dbReference>
<evidence type="ECO:0000313" key="2">
    <source>
        <dbReference type="EMBL" id="KAG0589731.1"/>
    </source>
</evidence>
<organism evidence="2 4">
    <name type="scientific">Ceratodon purpureus</name>
    <name type="common">Fire moss</name>
    <name type="synonym">Dicranum purpureum</name>
    <dbReference type="NCBI Taxonomy" id="3225"/>
    <lineage>
        <taxon>Eukaryota</taxon>
        <taxon>Viridiplantae</taxon>
        <taxon>Streptophyta</taxon>
        <taxon>Embryophyta</taxon>
        <taxon>Bryophyta</taxon>
        <taxon>Bryophytina</taxon>
        <taxon>Bryopsida</taxon>
        <taxon>Dicranidae</taxon>
        <taxon>Pseudoditrichales</taxon>
        <taxon>Ditrichaceae</taxon>
        <taxon>Ceratodon</taxon>
    </lineage>
</organism>
<feature type="region of interest" description="Disordered" evidence="1">
    <location>
        <begin position="45"/>
        <end position="124"/>
    </location>
</feature>